<dbReference type="InterPro" id="IPR002539">
    <property type="entry name" value="MaoC-like_dom"/>
</dbReference>
<protein>
    <submittedName>
        <fullName evidence="2">MaoC family dehydratase</fullName>
    </submittedName>
</protein>
<gene>
    <name evidence="2" type="ORF">FTW19_20470</name>
</gene>
<reference evidence="2 3" key="1">
    <citation type="submission" date="2019-08" db="EMBL/GenBank/DDBJ databases">
        <title>Complete genome sequence of Terriglobus albidus strain ORNL.</title>
        <authorList>
            <person name="Podar M."/>
        </authorList>
    </citation>
    <scope>NUCLEOTIDE SEQUENCE [LARGE SCALE GENOMIC DNA]</scope>
    <source>
        <strain evidence="2 3">ORNL</strain>
    </source>
</reference>
<feature type="domain" description="MaoC-like" evidence="1">
    <location>
        <begin position="12"/>
        <end position="118"/>
    </location>
</feature>
<name>A0A5B9EJ49_9BACT</name>
<dbReference type="Proteomes" id="UP000321820">
    <property type="component" value="Chromosome"/>
</dbReference>
<accession>A0A5B9EJ49</accession>
<dbReference type="RefSeq" id="WP_147649416.1">
    <property type="nucleotide sequence ID" value="NZ_CP042806.1"/>
</dbReference>
<keyword evidence="3" id="KW-1185">Reference proteome</keyword>
<sequence>MGNELYFEDFHLGQKFQSHGSVKVTAADIKEFGEKYDPQPFHLDETAGENSFFGGLAASGWLTAAIVMRMRVETIRVAGGMIGAGVEEIRWTKPVRPGDSLHTDTEVVGVRQSNKRPNFGVVTIQTLTLNQREEIVMRSRVNFLAPLRSAKK</sequence>
<dbReference type="AlphaFoldDB" id="A0A5B9EJ49"/>
<dbReference type="Pfam" id="PF01575">
    <property type="entry name" value="MaoC_dehydratas"/>
    <property type="match status" value="1"/>
</dbReference>
<dbReference type="OrthoDB" id="9801625at2"/>
<evidence type="ECO:0000259" key="1">
    <source>
        <dbReference type="Pfam" id="PF01575"/>
    </source>
</evidence>
<evidence type="ECO:0000313" key="3">
    <source>
        <dbReference type="Proteomes" id="UP000321820"/>
    </source>
</evidence>
<evidence type="ECO:0000313" key="2">
    <source>
        <dbReference type="EMBL" id="QEE30146.1"/>
    </source>
</evidence>
<proteinExistence type="predicted"/>
<dbReference type="InterPro" id="IPR029069">
    <property type="entry name" value="HotDog_dom_sf"/>
</dbReference>
<dbReference type="SUPFAM" id="SSF54637">
    <property type="entry name" value="Thioesterase/thiol ester dehydrase-isomerase"/>
    <property type="match status" value="1"/>
</dbReference>
<organism evidence="2 3">
    <name type="scientific">Terriglobus albidus</name>
    <dbReference type="NCBI Taxonomy" id="1592106"/>
    <lineage>
        <taxon>Bacteria</taxon>
        <taxon>Pseudomonadati</taxon>
        <taxon>Acidobacteriota</taxon>
        <taxon>Terriglobia</taxon>
        <taxon>Terriglobales</taxon>
        <taxon>Acidobacteriaceae</taxon>
        <taxon>Terriglobus</taxon>
    </lineage>
</organism>
<dbReference type="InterPro" id="IPR052342">
    <property type="entry name" value="MCH/BMMD"/>
</dbReference>
<dbReference type="PANTHER" id="PTHR43664:SF1">
    <property type="entry name" value="BETA-METHYLMALYL-COA DEHYDRATASE"/>
    <property type="match status" value="1"/>
</dbReference>
<dbReference type="Gene3D" id="3.10.129.10">
    <property type="entry name" value="Hotdog Thioesterase"/>
    <property type="match status" value="1"/>
</dbReference>
<dbReference type="PANTHER" id="PTHR43664">
    <property type="entry name" value="MONOAMINE OXIDASE-RELATED"/>
    <property type="match status" value="1"/>
</dbReference>
<dbReference type="EMBL" id="CP042806">
    <property type="protein sequence ID" value="QEE30146.1"/>
    <property type="molecule type" value="Genomic_DNA"/>
</dbReference>
<dbReference type="CDD" id="cd03454">
    <property type="entry name" value="YdeM"/>
    <property type="match status" value="1"/>
</dbReference>
<dbReference type="KEGG" id="talb:FTW19_20470"/>